<dbReference type="VEuPathDB" id="VectorBase:HLOH_047913"/>
<keyword evidence="1" id="KW-1133">Transmembrane helix</keyword>
<keyword evidence="3" id="KW-1185">Reference proteome</keyword>
<dbReference type="Gene3D" id="3.40.390.10">
    <property type="entry name" value="Collagenase (Catalytic Domain)"/>
    <property type="match status" value="2"/>
</dbReference>
<comment type="caution">
    <text evidence="2">The sequence shown here is derived from an EMBL/GenBank/DDBJ whole genome shotgun (WGS) entry which is preliminary data.</text>
</comment>
<feature type="transmembrane region" description="Helical" evidence="1">
    <location>
        <begin position="178"/>
        <end position="202"/>
    </location>
</feature>
<dbReference type="GO" id="GO:0004222">
    <property type="term" value="F:metalloendopeptidase activity"/>
    <property type="evidence" value="ECO:0007669"/>
    <property type="project" value="InterPro"/>
</dbReference>
<protein>
    <submittedName>
        <fullName evidence="2">Uncharacterized protein</fullName>
    </submittedName>
</protein>
<dbReference type="PANTHER" id="PTHR11733:SF241">
    <property type="entry name" value="GH26575P-RELATED"/>
    <property type="match status" value="1"/>
</dbReference>
<dbReference type="AlphaFoldDB" id="A0A9J6GBE9"/>
<dbReference type="Gene3D" id="2.120.10.80">
    <property type="entry name" value="Kelch-type beta propeller"/>
    <property type="match status" value="1"/>
</dbReference>
<keyword evidence="1" id="KW-0812">Transmembrane</keyword>
<reference evidence="2 3" key="1">
    <citation type="journal article" date="2020" name="Cell">
        <title>Large-Scale Comparative Analyses of Tick Genomes Elucidate Their Genetic Diversity and Vector Capacities.</title>
        <authorList>
            <consortium name="Tick Genome and Microbiome Consortium (TIGMIC)"/>
            <person name="Jia N."/>
            <person name="Wang J."/>
            <person name="Shi W."/>
            <person name="Du L."/>
            <person name="Sun Y."/>
            <person name="Zhan W."/>
            <person name="Jiang J.F."/>
            <person name="Wang Q."/>
            <person name="Zhang B."/>
            <person name="Ji P."/>
            <person name="Bell-Sakyi L."/>
            <person name="Cui X.M."/>
            <person name="Yuan T.T."/>
            <person name="Jiang B.G."/>
            <person name="Yang W.F."/>
            <person name="Lam T.T."/>
            <person name="Chang Q.C."/>
            <person name="Ding S.J."/>
            <person name="Wang X.J."/>
            <person name="Zhu J.G."/>
            <person name="Ruan X.D."/>
            <person name="Zhao L."/>
            <person name="Wei J.T."/>
            <person name="Ye R.Z."/>
            <person name="Que T.C."/>
            <person name="Du C.H."/>
            <person name="Zhou Y.H."/>
            <person name="Cheng J.X."/>
            <person name="Dai P.F."/>
            <person name="Guo W.B."/>
            <person name="Han X.H."/>
            <person name="Huang E.J."/>
            <person name="Li L.F."/>
            <person name="Wei W."/>
            <person name="Gao Y.C."/>
            <person name="Liu J.Z."/>
            <person name="Shao H.Z."/>
            <person name="Wang X."/>
            <person name="Wang C.C."/>
            <person name="Yang T.C."/>
            <person name="Huo Q.B."/>
            <person name="Li W."/>
            <person name="Chen H.Y."/>
            <person name="Chen S.E."/>
            <person name="Zhou L.G."/>
            <person name="Ni X.B."/>
            <person name="Tian J.H."/>
            <person name="Sheng Y."/>
            <person name="Liu T."/>
            <person name="Pan Y.S."/>
            <person name="Xia L.Y."/>
            <person name="Li J."/>
            <person name="Zhao F."/>
            <person name="Cao W.C."/>
        </authorList>
    </citation>
    <scope>NUCLEOTIDE SEQUENCE [LARGE SCALE GENOMIC DNA]</scope>
    <source>
        <strain evidence="2">HaeL-2018</strain>
    </source>
</reference>
<proteinExistence type="predicted"/>
<dbReference type="InterPro" id="IPR024079">
    <property type="entry name" value="MetalloPept_cat_dom_sf"/>
</dbReference>
<dbReference type="SUPFAM" id="SSF117281">
    <property type="entry name" value="Kelch motif"/>
    <property type="match status" value="1"/>
</dbReference>
<dbReference type="GO" id="GO:0016485">
    <property type="term" value="P:protein processing"/>
    <property type="evidence" value="ECO:0007669"/>
    <property type="project" value="TreeGrafter"/>
</dbReference>
<evidence type="ECO:0000313" key="3">
    <source>
        <dbReference type="Proteomes" id="UP000821853"/>
    </source>
</evidence>
<dbReference type="GO" id="GO:0005886">
    <property type="term" value="C:plasma membrane"/>
    <property type="evidence" value="ECO:0007669"/>
    <property type="project" value="TreeGrafter"/>
</dbReference>
<evidence type="ECO:0000313" key="2">
    <source>
        <dbReference type="EMBL" id="KAH9372733.1"/>
    </source>
</evidence>
<name>A0A9J6GBE9_HAELO</name>
<dbReference type="PANTHER" id="PTHR11733">
    <property type="entry name" value="ZINC METALLOPROTEASE FAMILY M13 NEPRILYSIN-RELATED"/>
    <property type="match status" value="1"/>
</dbReference>
<dbReference type="PROSITE" id="PS51885">
    <property type="entry name" value="NEPRILYSIN"/>
    <property type="match status" value="1"/>
</dbReference>
<sequence>MKRETGDISARERLPFRVKTEDLNGIEKKTLTGQPADAECGVDLSDQRWRKPRVPKDILFLFGGLAEPTGAVNNELLSYDCRARRWRKIPRPHAAPSVGGFSGLEFLDTVERYDPSAANVWTIVSVMPQPRSGAQVLAEEGILYVVGGFNGTELLNSGSSPCLHTESSPSIQNSDLSYAMSGVVALALMLVGIGLVVALNILRQRRDTSGSTCTTQSCLRHQEILADSVDNDTAPCINFYQHVCGRWTKSHNLSVEEVALKSIMLEGVKVLNMPVDLGSHVAHKSINFFQACTSVLNASNVPGIKTGRITHHLRTTYEAFTPVNESRLGEIVERFKSAEEFLDAHVGDSRWRPNSSEVLQYNKSLFLSLTEPVNHSRWDVMFQRYLNTTIDGVIIQVSSPLYLHALFQLAQTKGEIAINDYVATLCVQRLVHYSSPVILQSLYGSSEAAVEAVNSHCFDSTVMFYGYDVNNILLANRPLHLEMLKRLANDIDNRLLVAINFTNDNTSAPQKKNHADNTEGFGSHVRRVFEVLDMSKAEAYPRFYGGYPNVVSNPLRNRQNMFEHIKRLRMRGGFVWGSRIHRTFSTVQNFKLMIQHLDFPFFAPDAHRGAVLGGLGTRFAAAAFYDMVEGHGDDFKPLYERYKDCLSIVHTNLSSMDIQGAVAAIPVAWSVFSQAMNAAEDTLVKDMRPFSASEVFFLLGCYLLCGEPNGEVLCNEPLRQSVDFSRVYSCPVGSAMNPGKKCALVNK</sequence>
<organism evidence="2 3">
    <name type="scientific">Haemaphysalis longicornis</name>
    <name type="common">Bush tick</name>
    <dbReference type="NCBI Taxonomy" id="44386"/>
    <lineage>
        <taxon>Eukaryota</taxon>
        <taxon>Metazoa</taxon>
        <taxon>Ecdysozoa</taxon>
        <taxon>Arthropoda</taxon>
        <taxon>Chelicerata</taxon>
        <taxon>Arachnida</taxon>
        <taxon>Acari</taxon>
        <taxon>Parasitiformes</taxon>
        <taxon>Ixodida</taxon>
        <taxon>Ixodoidea</taxon>
        <taxon>Ixodidae</taxon>
        <taxon>Haemaphysalinae</taxon>
        <taxon>Haemaphysalis</taxon>
    </lineage>
</organism>
<dbReference type="InterPro" id="IPR015915">
    <property type="entry name" value="Kelch-typ_b-propeller"/>
</dbReference>
<dbReference type="EMBL" id="JABSTR010000006">
    <property type="protein sequence ID" value="KAH9372733.1"/>
    <property type="molecule type" value="Genomic_DNA"/>
</dbReference>
<evidence type="ECO:0000256" key="1">
    <source>
        <dbReference type="SAM" id="Phobius"/>
    </source>
</evidence>
<gene>
    <name evidence="2" type="ORF">HPB48_014703</name>
</gene>
<dbReference type="OrthoDB" id="45365at2759"/>
<keyword evidence="1" id="KW-0472">Membrane</keyword>
<dbReference type="InterPro" id="IPR000718">
    <property type="entry name" value="Peptidase_M13"/>
</dbReference>
<dbReference type="SUPFAM" id="SSF55486">
    <property type="entry name" value="Metalloproteases ('zincins'), catalytic domain"/>
    <property type="match status" value="1"/>
</dbReference>
<accession>A0A9J6GBE9</accession>
<dbReference type="Proteomes" id="UP000821853">
    <property type="component" value="Chromosome 4"/>
</dbReference>